<evidence type="ECO:0000313" key="2">
    <source>
        <dbReference type="Proteomes" id="UP001054837"/>
    </source>
</evidence>
<comment type="caution">
    <text evidence="1">The sequence shown here is derived from an EMBL/GenBank/DDBJ whole genome shotgun (WGS) entry which is preliminary data.</text>
</comment>
<sequence>MTKRENLSHTMDLEFRRSFLSFSRFQPLIHNAESETHNLQALLQVWVSGLVVLISVRFHTRATQITSAPSSESTPFHYQKNAWMVLPTMNVNEREMPSPCLMRSVSLGVFAFAYINRPIMYSVVV</sequence>
<reference evidence="1 2" key="1">
    <citation type="submission" date="2021-06" db="EMBL/GenBank/DDBJ databases">
        <title>Caerostris darwini draft genome.</title>
        <authorList>
            <person name="Kono N."/>
            <person name="Arakawa K."/>
        </authorList>
    </citation>
    <scope>NUCLEOTIDE SEQUENCE [LARGE SCALE GENOMIC DNA]</scope>
</reference>
<gene>
    <name evidence="1" type="ORF">CDAR_611841</name>
</gene>
<keyword evidence="2" id="KW-1185">Reference proteome</keyword>
<dbReference type="AlphaFoldDB" id="A0AAV4MSU5"/>
<protein>
    <submittedName>
        <fullName evidence="1">Uncharacterized protein</fullName>
    </submittedName>
</protein>
<accession>A0AAV4MSU5</accession>
<name>A0AAV4MSU5_9ARAC</name>
<proteinExistence type="predicted"/>
<dbReference type="EMBL" id="BPLQ01000822">
    <property type="protein sequence ID" value="GIX75383.1"/>
    <property type="molecule type" value="Genomic_DNA"/>
</dbReference>
<evidence type="ECO:0000313" key="1">
    <source>
        <dbReference type="EMBL" id="GIX75383.1"/>
    </source>
</evidence>
<organism evidence="1 2">
    <name type="scientific">Caerostris darwini</name>
    <dbReference type="NCBI Taxonomy" id="1538125"/>
    <lineage>
        <taxon>Eukaryota</taxon>
        <taxon>Metazoa</taxon>
        <taxon>Ecdysozoa</taxon>
        <taxon>Arthropoda</taxon>
        <taxon>Chelicerata</taxon>
        <taxon>Arachnida</taxon>
        <taxon>Araneae</taxon>
        <taxon>Araneomorphae</taxon>
        <taxon>Entelegynae</taxon>
        <taxon>Araneoidea</taxon>
        <taxon>Araneidae</taxon>
        <taxon>Caerostris</taxon>
    </lineage>
</organism>
<dbReference type="Proteomes" id="UP001054837">
    <property type="component" value="Unassembled WGS sequence"/>
</dbReference>